<keyword evidence="4" id="KW-0548">Nucleotidyltransferase</keyword>
<dbReference type="GO" id="GO:0005634">
    <property type="term" value="C:nucleus"/>
    <property type="evidence" value="ECO:0007669"/>
    <property type="project" value="TreeGrafter"/>
</dbReference>
<dbReference type="InterPro" id="IPR043502">
    <property type="entry name" value="DNA/RNA_pol_sf"/>
</dbReference>
<dbReference type="Pfam" id="PF11799">
    <property type="entry name" value="IMS_C"/>
    <property type="match status" value="1"/>
</dbReference>
<dbReference type="Gramene" id="OE9A018325T1">
    <property type="protein sequence ID" value="OE9A018325C1"/>
    <property type="gene ID" value="OE9A018325"/>
</dbReference>
<evidence type="ECO:0000256" key="1">
    <source>
        <dbReference type="ARBA" id="ARBA00012417"/>
    </source>
</evidence>
<proteinExistence type="predicted"/>
<dbReference type="AlphaFoldDB" id="A0A8S0RCL4"/>
<dbReference type="FunFam" id="3.30.1490.100:FF:000004">
    <property type="entry name" value="DNA polymerase IV"/>
    <property type="match status" value="1"/>
</dbReference>
<evidence type="ECO:0000256" key="5">
    <source>
        <dbReference type="ARBA" id="ARBA00022705"/>
    </source>
</evidence>
<evidence type="ECO:0000256" key="7">
    <source>
        <dbReference type="ARBA" id="ARBA00022763"/>
    </source>
</evidence>
<evidence type="ECO:0000256" key="6">
    <source>
        <dbReference type="ARBA" id="ARBA00022723"/>
    </source>
</evidence>
<feature type="region of interest" description="Disordered" evidence="12">
    <location>
        <begin position="452"/>
        <end position="475"/>
    </location>
</feature>
<evidence type="ECO:0000256" key="9">
    <source>
        <dbReference type="ARBA" id="ARBA00022932"/>
    </source>
</evidence>
<name>A0A8S0RCL4_OLEEU</name>
<dbReference type="Gene3D" id="3.30.70.270">
    <property type="match status" value="1"/>
</dbReference>
<dbReference type="GO" id="GO:0003887">
    <property type="term" value="F:DNA-directed DNA polymerase activity"/>
    <property type="evidence" value="ECO:0007669"/>
    <property type="project" value="UniProtKB-KW"/>
</dbReference>
<dbReference type="FunFam" id="3.40.1170.60:FF:000002">
    <property type="entry name" value="Polymerase (DNA directed) kappa"/>
    <property type="match status" value="1"/>
</dbReference>
<dbReference type="PANTHER" id="PTHR11076:SF33">
    <property type="entry name" value="DNA POLYMERASE KAPPA"/>
    <property type="match status" value="1"/>
</dbReference>
<gene>
    <name evidence="14" type="ORF">OLEA9_A018325</name>
</gene>
<keyword evidence="9" id="KW-0239">DNA-directed DNA polymerase</keyword>
<feature type="compositionally biased region" description="Basic and acidic residues" evidence="12">
    <location>
        <begin position="690"/>
        <end position="700"/>
    </location>
</feature>
<dbReference type="InterPro" id="IPR043128">
    <property type="entry name" value="Rev_trsase/Diguanyl_cyclase"/>
</dbReference>
<evidence type="ECO:0000256" key="12">
    <source>
        <dbReference type="SAM" id="MobiDB-lite"/>
    </source>
</evidence>
<evidence type="ECO:0000313" key="14">
    <source>
        <dbReference type="EMBL" id="CAA2977030.1"/>
    </source>
</evidence>
<dbReference type="Gene3D" id="3.40.1170.60">
    <property type="match status" value="1"/>
</dbReference>
<dbReference type="GO" id="GO:0003684">
    <property type="term" value="F:damaged DNA binding"/>
    <property type="evidence" value="ECO:0007669"/>
    <property type="project" value="InterPro"/>
</dbReference>
<evidence type="ECO:0000313" key="15">
    <source>
        <dbReference type="Proteomes" id="UP000594638"/>
    </source>
</evidence>
<dbReference type="InterPro" id="IPR022880">
    <property type="entry name" value="DNApol_IV"/>
</dbReference>
<comment type="catalytic activity">
    <reaction evidence="11">
        <text>DNA(n) + a 2'-deoxyribonucleoside 5'-triphosphate = DNA(n+1) + diphosphate</text>
        <dbReference type="Rhea" id="RHEA:22508"/>
        <dbReference type="Rhea" id="RHEA-COMP:17339"/>
        <dbReference type="Rhea" id="RHEA-COMP:17340"/>
        <dbReference type="ChEBI" id="CHEBI:33019"/>
        <dbReference type="ChEBI" id="CHEBI:61560"/>
        <dbReference type="ChEBI" id="CHEBI:173112"/>
        <dbReference type="EC" id="2.7.7.7"/>
    </reaction>
</comment>
<feature type="domain" description="UmuC" evidence="13">
    <location>
        <begin position="94"/>
        <end position="270"/>
    </location>
</feature>
<dbReference type="InterPro" id="IPR050116">
    <property type="entry name" value="DNA_polymerase-Y"/>
</dbReference>
<keyword evidence="7" id="KW-0227">DNA damage</keyword>
<keyword evidence="8" id="KW-0460">Magnesium</keyword>
<comment type="caution">
    <text evidence="14">The sequence shown here is derived from an EMBL/GenBank/DDBJ whole genome shotgun (WGS) entry which is preliminary data.</text>
</comment>
<dbReference type="InterPro" id="IPR001126">
    <property type="entry name" value="UmuC"/>
</dbReference>
<feature type="compositionally biased region" description="Polar residues" evidence="12">
    <location>
        <begin position="678"/>
        <end position="688"/>
    </location>
</feature>
<dbReference type="SUPFAM" id="SSF100879">
    <property type="entry name" value="Lesion bypass DNA polymerase (Y-family), little finger domain"/>
    <property type="match status" value="1"/>
</dbReference>
<dbReference type="InterPro" id="IPR017961">
    <property type="entry name" value="DNA_pol_Y-fam_little_finger"/>
</dbReference>
<dbReference type="GO" id="GO:0042276">
    <property type="term" value="P:error-prone translesion synthesis"/>
    <property type="evidence" value="ECO:0007669"/>
    <property type="project" value="TreeGrafter"/>
</dbReference>
<dbReference type="InterPro" id="IPR036775">
    <property type="entry name" value="DNA_pol_Y-fam_lit_finger_sf"/>
</dbReference>
<dbReference type="Gene3D" id="3.30.1490.100">
    <property type="entry name" value="DNA polymerase, Y-family, little finger domain"/>
    <property type="match status" value="1"/>
</dbReference>
<evidence type="ECO:0000259" key="13">
    <source>
        <dbReference type="PROSITE" id="PS50173"/>
    </source>
</evidence>
<evidence type="ECO:0000256" key="11">
    <source>
        <dbReference type="ARBA" id="ARBA00049244"/>
    </source>
</evidence>
<dbReference type="GO" id="GO:0046872">
    <property type="term" value="F:metal ion binding"/>
    <property type="evidence" value="ECO:0007669"/>
    <property type="project" value="UniProtKB-KW"/>
</dbReference>
<feature type="region of interest" description="Disordered" evidence="12">
    <location>
        <begin position="645"/>
        <end position="700"/>
    </location>
</feature>
<accession>A0A8S0RCL4</accession>
<feature type="region of interest" description="Disordered" evidence="12">
    <location>
        <begin position="1"/>
        <end position="21"/>
    </location>
</feature>
<keyword evidence="5" id="KW-0235">DNA replication</keyword>
<dbReference type="PROSITE" id="PS50173">
    <property type="entry name" value="UMUC"/>
    <property type="match status" value="1"/>
</dbReference>
<dbReference type="Gene3D" id="1.10.150.20">
    <property type="entry name" value="5' to 3' exonuclease, C-terminal subdomain"/>
    <property type="match status" value="1"/>
</dbReference>
<keyword evidence="3" id="KW-0808">Transferase</keyword>
<dbReference type="OrthoDB" id="1747274at2759"/>
<dbReference type="GO" id="GO:0006260">
    <property type="term" value="P:DNA replication"/>
    <property type="evidence" value="ECO:0007669"/>
    <property type="project" value="UniProtKB-KW"/>
</dbReference>
<dbReference type="Pfam" id="PF00817">
    <property type="entry name" value="IMS"/>
    <property type="match status" value="1"/>
</dbReference>
<evidence type="ECO:0000256" key="4">
    <source>
        <dbReference type="ARBA" id="ARBA00022695"/>
    </source>
</evidence>
<protein>
    <recommendedName>
        <fullName evidence="2">DNA polymerase kappa</fullName>
        <ecNumber evidence="1">2.7.7.7</ecNumber>
    </recommendedName>
</protein>
<keyword evidence="15" id="KW-1185">Reference proteome</keyword>
<dbReference type="GO" id="GO:0006281">
    <property type="term" value="P:DNA repair"/>
    <property type="evidence" value="ECO:0007669"/>
    <property type="project" value="UniProtKB-KW"/>
</dbReference>
<dbReference type="PANTHER" id="PTHR11076">
    <property type="entry name" value="DNA REPAIR POLYMERASE UMUC / TRANSFERASE FAMILY MEMBER"/>
    <property type="match status" value="1"/>
</dbReference>
<dbReference type="EMBL" id="CACTIH010002727">
    <property type="protein sequence ID" value="CAA2977030.1"/>
    <property type="molecule type" value="Genomic_DNA"/>
</dbReference>
<dbReference type="SUPFAM" id="SSF56672">
    <property type="entry name" value="DNA/RNA polymerases"/>
    <property type="match status" value="1"/>
</dbReference>
<evidence type="ECO:0000256" key="8">
    <source>
        <dbReference type="ARBA" id="ARBA00022842"/>
    </source>
</evidence>
<sequence length="700" mass="77859">DRFLRNPSILEPNGTSSDNRQDGHVMNIVEKAGMHGIDKEHINNVIHEASKGSLFERKLRIVKAASPNQLDEARSACDRVLTELKEHRTFNRVIVHFDLDMFFAAVEIRDSPSLKDKPVAVGGDSMVSTSNYIARRFGVRAAMSGFIARKLCPNLIIIRPNGTKYRQASSEVVYPEFLGARDGIEHQEYYDGTLPRFWWIRASEVVDEIREAIFEKTKLTCSAGISCNTVLAKISTDISKPNGQYMVRGYPKDISSFVSRTPVEKVSGIGKVSAQLLHALDTKTCSDIFEKRHLLPLRTFTAVKETLPLLEKLDGICEELCTKYLKPYRIEGRTITIKLKRNTFVTTQRSYSLLLATSDKEVIYAASKNLLLSEVAKDAKDTPDLAYRLLGVKVSNLDDDEANSGQLTIDAMLRNQGTSRTTKSAENFHRVVESPEDDSISDKLFGTQLAPQESSSYSCPSQQKATPAAHESSPRDIQSFFRERLRSSDEGDTGLKQCPYCFKPVSIFIVLGAHECRFKISIDVNRSLVPQGSQDIYRCEQVTYPSGVSRYLSRSLIPQGSQAGNTAATKVAPPWPQTSIKLHRPRGSCRRVPVQDIYRCEQVPYPSRVSSREHDSNFIALGAHVGECRFKISIDVNRSLIPQGSQAGSMTATKVAPPRSQAKARPSARGQKLKERASTASPEPSTGQVRARDQAPEARS</sequence>
<evidence type="ECO:0000256" key="10">
    <source>
        <dbReference type="ARBA" id="ARBA00023204"/>
    </source>
</evidence>
<reference evidence="14 15" key="1">
    <citation type="submission" date="2019-12" db="EMBL/GenBank/DDBJ databases">
        <authorList>
            <person name="Alioto T."/>
            <person name="Alioto T."/>
            <person name="Gomez Garrido J."/>
        </authorList>
    </citation>
    <scope>NUCLEOTIDE SEQUENCE [LARGE SCALE GENOMIC DNA]</scope>
</reference>
<feature type="compositionally biased region" description="Polar residues" evidence="12">
    <location>
        <begin position="452"/>
        <end position="465"/>
    </location>
</feature>
<dbReference type="Gene3D" id="1.10.150.810">
    <property type="match status" value="1"/>
</dbReference>
<dbReference type="EC" id="2.7.7.7" evidence="1"/>
<keyword evidence="6" id="KW-0479">Metal-binding</keyword>
<dbReference type="CDD" id="cd03586">
    <property type="entry name" value="PolY_Pol_IV_kappa"/>
    <property type="match status" value="1"/>
</dbReference>
<dbReference type="Proteomes" id="UP000594638">
    <property type="component" value="Unassembled WGS sequence"/>
</dbReference>
<evidence type="ECO:0000256" key="3">
    <source>
        <dbReference type="ARBA" id="ARBA00022679"/>
    </source>
</evidence>
<evidence type="ECO:0000256" key="2">
    <source>
        <dbReference type="ARBA" id="ARBA00016178"/>
    </source>
</evidence>
<feature type="non-terminal residue" evidence="14">
    <location>
        <position position="1"/>
    </location>
</feature>
<organism evidence="14 15">
    <name type="scientific">Olea europaea subsp. europaea</name>
    <dbReference type="NCBI Taxonomy" id="158383"/>
    <lineage>
        <taxon>Eukaryota</taxon>
        <taxon>Viridiplantae</taxon>
        <taxon>Streptophyta</taxon>
        <taxon>Embryophyta</taxon>
        <taxon>Tracheophyta</taxon>
        <taxon>Spermatophyta</taxon>
        <taxon>Magnoliopsida</taxon>
        <taxon>eudicotyledons</taxon>
        <taxon>Gunneridae</taxon>
        <taxon>Pentapetalae</taxon>
        <taxon>asterids</taxon>
        <taxon>lamiids</taxon>
        <taxon>Lamiales</taxon>
        <taxon>Oleaceae</taxon>
        <taxon>Oleeae</taxon>
        <taxon>Olea</taxon>
    </lineage>
</organism>
<keyword evidence="10" id="KW-0234">DNA repair</keyword>